<evidence type="ECO:0000313" key="3">
    <source>
        <dbReference type="Proteomes" id="UP000324222"/>
    </source>
</evidence>
<dbReference type="Proteomes" id="UP000324222">
    <property type="component" value="Unassembled WGS sequence"/>
</dbReference>
<reference evidence="2 3" key="1">
    <citation type="submission" date="2019-05" db="EMBL/GenBank/DDBJ databases">
        <title>Another draft genome of Portunus trituberculatus and its Hox gene families provides insights of decapod evolution.</title>
        <authorList>
            <person name="Jeong J.-H."/>
            <person name="Song I."/>
            <person name="Kim S."/>
            <person name="Choi T."/>
            <person name="Kim D."/>
            <person name="Ryu S."/>
            <person name="Kim W."/>
        </authorList>
    </citation>
    <scope>NUCLEOTIDE SEQUENCE [LARGE SCALE GENOMIC DNA]</scope>
    <source>
        <tissue evidence="2">Muscle</tissue>
    </source>
</reference>
<evidence type="ECO:0000313" key="2">
    <source>
        <dbReference type="EMBL" id="MPC11606.1"/>
    </source>
</evidence>
<name>A0A5B7CTL2_PORTR</name>
<dbReference type="EMBL" id="VSRR010000172">
    <property type="protein sequence ID" value="MPC11606.1"/>
    <property type="molecule type" value="Genomic_DNA"/>
</dbReference>
<keyword evidence="3" id="KW-1185">Reference proteome</keyword>
<gene>
    <name evidence="2" type="ORF">E2C01_004277</name>
</gene>
<sequence length="117" mass="12437">MPHTCPARPPQGLQGIGIRIALEGRVGRRNAIDLVFCVPIDKWGFQCLNLCEHEVSDIVVPIPSLAFLGPAADLVDRRWNSQKVEAPALECSGSSTSAENTPLVPSTSVSMRASTGG</sequence>
<proteinExistence type="predicted"/>
<feature type="compositionally biased region" description="Polar residues" evidence="1">
    <location>
        <begin position="92"/>
        <end position="117"/>
    </location>
</feature>
<accession>A0A5B7CTL2</accession>
<comment type="caution">
    <text evidence="2">The sequence shown here is derived from an EMBL/GenBank/DDBJ whole genome shotgun (WGS) entry which is preliminary data.</text>
</comment>
<evidence type="ECO:0000256" key="1">
    <source>
        <dbReference type="SAM" id="MobiDB-lite"/>
    </source>
</evidence>
<dbReference type="AlphaFoldDB" id="A0A5B7CTL2"/>
<feature type="region of interest" description="Disordered" evidence="1">
    <location>
        <begin position="90"/>
        <end position="117"/>
    </location>
</feature>
<organism evidence="2 3">
    <name type="scientific">Portunus trituberculatus</name>
    <name type="common">Swimming crab</name>
    <name type="synonym">Neptunus trituberculatus</name>
    <dbReference type="NCBI Taxonomy" id="210409"/>
    <lineage>
        <taxon>Eukaryota</taxon>
        <taxon>Metazoa</taxon>
        <taxon>Ecdysozoa</taxon>
        <taxon>Arthropoda</taxon>
        <taxon>Crustacea</taxon>
        <taxon>Multicrustacea</taxon>
        <taxon>Malacostraca</taxon>
        <taxon>Eumalacostraca</taxon>
        <taxon>Eucarida</taxon>
        <taxon>Decapoda</taxon>
        <taxon>Pleocyemata</taxon>
        <taxon>Brachyura</taxon>
        <taxon>Eubrachyura</taxon>
        <taxon>Portunoidea</taxon>
        <taxon>Portunidae</taxon>
        <taxon>Portuninae</taxon>
        <taxon>Portunus</taxon>
    </lineage>
</organism>
<protein>
    <submittedName>
        <fullName evidence="2">Uncharacterized protein</fullName>
    </submittedName>
</protein>